<evidence type="ECO:0000256" key="2">
    <source>
        <dbReference type="ARBA" id="ARBA00023125"/>
    </source>
</evidence>
<dbReference type="InterPro" id="IPR047057">
    <property type="entry name" value="MerR_fam"/>
</dbReference>
<gene>
    <name evidence="5" type="ORF">BJP34_12600</name>
</gene>
<dbReference type="PANTHER" id="PTHR30204">
    <property type="entry name" value="REDOX-CYCLING DRUG-SENSING TRANSCRIPTIONAL ACTIVATOR SOXR"/>
    <property type="match status" value="1"/>
</dbReference>
<reference evidence="6" key="1">
    <citation type="submission" date="2016-10" db="EMBL/GenBank/DDBJ databases">
        <title>Comparative genomics uncovers the prolific and rare metabolic potential of the cyanobacterial genus Moorea.</title>
        <authorList>
            <person name="Leao T."/>
            <person name="Castelao G."/>
            <person name="Korobeynikov A."/>
            <person name="Monroe E.A."/>
            <person name="Podell S."/>
            <person name="Glukhov E."/>
            <person name="Allen E."/>
            <person name="Gerwick W.H."/>
            <person name="Gerwick L."/>
        </authorList>
    </citation>
    <scope>NUCLEOTIDE SEQUENCE [LARGE SCALE GENOMIC DNA]</scope>
    <source>
        <strain evidence="6">PAL-8-15-08-1</strain>
    </source>
</reference>
<dbReference type="Proteomes" id="UP000177870">
    <property type="component" value="Chromosome"/>
</dbReference>
<dbReference type="RefSeq" id="WP_070392644.1">
    <property type="nucleotide sequence ID" value="NZ_CP017599.1"/>
</dbReference>
<keyword evidence="3" id="KW-0804">Transcription</keyword>
<dbReference type="EMBL" id="CP017599">
    <property type="protein sequence ID" value="AOX00177.1"/>
    <property type="molecule type" value="Genomic_DNA"/>
</dbReference>
<dbReference type="PANTHER" id="PTHR30204:SF94">
    <property type="entry name" value="HEAVY METAL-DEPENDENT TRANSCRIPTIONAL REGULATOR HI_0293-RELATED"/>
    <property type="match status" value="1"/>
</dbReference>
<dbReference type="KEGG" id="mpro:BJP34_12600"/>
<dbReference type="Pfam" id="PF13411">
    <property type="entry name" value="MerR_1"/>
    <property type="match status" value="1"/>
</dbReference>
<evidence type="ECO:0000313" key="5">
    <source>
        <dbReference type="EMBL" id="AOX00177.1"/>
    </source>
</evidence>
<feature type="domain" description="HTH merR-type" evidence="4">
    <location>
        <begin position="20"/>
        <end position="90"/>
    </location>
</feature>
<dbReference type="STRING" id="1458985.BJP34_12600"/>
<keyword evidence="2" id="KW-0238">DNA-binding</keyword>
<dbReference type="GO" id="GO:0003677">
    <property type="term" value="F:DNA binding"/>
    <property type="evidence" value="ECO:0007669"/>
    <property type="project" value="UniProtKB-KW"/>
</dbReference>
<evidence type="ECO:0000256" key="3">
    <source>
        <dbReference type="ARBA" id="ARBA00023163"/>
    </source>
</evidence>
<evidence type="ECO:0000259" key="4">
    <source>
        <dbReference type="PROSITE" id="PS50937"/>
    </source>
</evidence>
<name>A0A1D8TRF1_9CYAN</name>
<dbReference type="CDD" id="cd04770">
    <property type="entry name" value="HTH_HMRTR"/>
    <property type="match status" value="1"/>
</dbReference>
<dbReference type="InterPro" id="IPR000551">
    <property type="entry name" value="MerR-type_HTH_dom"/>
</dbReference>
<dbReference type="SUPFAM" id="SSF46955">
    <property type="entry name" value="Putative DNA-binding domain"/>
    <property type="match status" value="1"/>
</dbReference>
<proteinExistence type="predicted"/>
<organism evidence="5 6">
    <name type="scientific">Moorena producens PAL-8-15-08-1</name>
    <dbReference type="NCBI Taxonomy" id="1458985"/>
    <lineage>
        <taxon>Bacteria</taxon>
        <taxon>Bacillati</taxon>
        <taxon>Cyanobacteriota</taxon>
        <taxon>Cyanophyceae</taxon>
        <taxon>Coleofasciculales</taxon>
        <taxon>Coleofasciculaceae</taxon>
        <taxon>Moorena</taxon>
    </lineage>
</organism>
<evidence type="ECO:0000313" key="6">
    <source>
        <dbReference type="Proteomes" id="UP000177870"/>
    </source>
</evidence>
<dbReference type="InterPro" id="IPR009061">
    <property type="entry name" value="DNA-bd_dom_put_sf"/>
</dbReference>
<dbReference type="SMART" id="SM00422">
    <property type="entry name" value="HTH_MERR"/>
    <property type="match status" value="1"/>
</dbReference>
<sequence length="161" mass="18042">MVRYQLPITNDLVTNSSEEWLKIGQVASHSGLPVKTIRYYEEIGLLVPVTTRSPSGYRLFTRQVLNRLAFIKRAQSLGLSLSEIQDILKIHDFGELPCGAVKQHLLLKIEAITEQIEALELLKSELLGIISGWQEHPPDAVKSKTICPNLGQKATLREQAE</sequence>
<dbReference type="AlphaFoldDB" id="A0A1D8TRF1"/>
<accession>A0A1D8TRF1</accession>
<evidence type="ECO:0000256" key="1">
    <source>
        <dbReference type="ARBA" id="ARBA00023015"/>
    </source>
</evidence>
<protein>
    <submittedName>
        <fullName evidence="5">Heavy metal-responsive transcriptional regulator</fullName>
    </submittedName>
</protein>
<dbReference type="PROSITE" id="PS50937">
    <property type="entry name" value="HTH_MERR_2"/>
    <property type="match status" value="1"/>
</dbReference>
<dbReference type="GO" id="GO:0003700">
    <property type="term" value="F:DNA-binding transcription factor activity"/>
    <property type="evidence" value="ECO:0007669"/>
    <property type="project" value="InterPro"/>
</dbReference>
<keyword evidence="1" id="KW-0805">Transcription regulation</keyword>
<dbReference type="Gene3D" id="1.10.1660.10">
    <property type="match status" value="1"/>
</dbReference>
<dbReference type="OrthoDB" id="9791488at2"/>